<evidence type="ECO:0000259" key="13">
    <source>
        <dbReference type="PROSITE" id="PS50853"/>
    </source>
</evidence>
<comment type="caution">
    <text evidence="14">The sequence shown here is derived from an EMBL/GenBank/DDBJ whole genome shotgun (WGS) entry which is preliminary data.</text>
</comment>
<dbReference type="InterPro" id="IPR003961">
    <property type="entry name" value="FN3_dom"/>
</dbReference>
<dbReference type="InterPro" id="IPR001611">
    <property type="entry name" value="Leu-rich_rpt"/>
</dbReference>
<keyword evidence="7 11" id="KW-0472">Membrane</keyword>
<protein>
    <submittedName>
        <fullName evidence="14">Leucine-rich repeat-containing protein 4</fullName>
    </submittedName>
</protein>
<dbReference type="InterPro" id="IPR036116">
    <property type="entry name" value="FN3_sf"/>
</dbReference>
<keyword evidence="15" id="KW-1185">Reference proteome</keyword>
<feature type="signal peptide" evidence="12">
    <location>
        <begin position="1"/>
        <end position="22"/>
    </location>
</feature>
<organism evidence="14 15">
    <name type="scientific">Holothuria leucospilota</name>
    <name type="common">Black long sea cucumber</name>
    <name type="synonym">Mertensiothuria leucospilota</name>
    <dbReference type="NCBI Taxonomy" id="206669"/>
    <lineage>
        <taxon>Eukaryota</taxon>
        <taxon>Metazoa</taxon>
        <taxon>Echinodermata</taxon>
        <taxon>Eleutherozoa</taxon>
        <taxon>Echinozoa</taxon>
        <taxon>Holothuroidea</taxon>
        <taxon>Aspidochirotacea</taxon>
        <taxon>Aspidochirotida</taxon>
        <taxon>Holothuriidae</taxon>
        <taxon>Holothuria</taxon>
    </lineage>
</organism>
<evidence type="ECO:0000256" key="8">
    <source>
        <dbReference type="ARBA" id="ARBA00023157"/>
    </source>
</evidence>
<dbReference type="InterPro" id="IPR000483">
    <property type="entry name" value="Cys-rich_flank_reg_C"/>
</dbReference>
<evidence type="ECO:0000256" key="10">
    <source>
        <dbReference type="SAM" id="MobiDB-lite"/>
    </source>
</evidence>
<dbReference type="InterPro" id="IPR013783">
    <property type="entry name" value="Ig-like_fold"/>
</dbReference>
<dbReference type="InterPro" id="IPR013098">
    <property type="entry name" value="Ig_I-set"/>
</dbReference>
<comment type="subcellular location">
    <subcellularLocation>
        <location evidence="1">Membrane</location>
        <topology evidence="1">Single-pass membrane protein</topology>
    </subcellularLocation>
</comment>
<dbReference type="PROSITE" id="PS50853">
    <property type="entry name" value="FN3"/>
    <property type="match status" value="1"/>
</dbReference>
<name>A0A9Q1CL47_HOLLE</name>
<evidence type="ECO:0000256" key="4">
    <source>
        <dbReference type="ARBA" id="ARBA00022729"/>
    </source>
</evidence>
<dbReference type="SMART" id="SM00013">
    <property type="entry name" value="LRRNT"/>
    <property type="match status" value="1"/>
</dbReference>
<accession>A0A9Q1CL47</accession>
<sequence>MTMAAQQTVWIIILSVITSVISQGTSPPTLPHFNSTTAVSATTQEDTTSPAIPNFQPSPTPATCPKQCICSEARRAVSCDNKGLTDIPTGIPSYVWFLTLNGNRFQNISAFAFSDLPNLVSIQLVSCAISFIHPNAFMGLSQLRNLDLRSNLLEHLPNGTLQGLTAMTELELQGNNIETIAPSAFQGLANMNKVYFDGNQISNLSFGTFSENPNLEVLSLRFCKIKDVGHIKLAGLENLKELDLSGNAIMQLTGNSFDMLPSLVTLHLSNMFPKLSEIDVNAFRGLTSLKTLDISDNSLRYFGASHVNTLNSLEVLNMKNNPWICNCQMGGLLEWLRMTTIDYFDPLWQCNSPQPLQGQIVFTVFPVEKFACTPYIFDSPDNTAIDYQSPAVFTVSVEGDPTPKVEWYLPSGELITSRGDSTSEYVEANGNVMVIQQALDYHTGEYRITAHNSLGMTTLFFQVLVLNIPTPTIPVTTLTMPDTTTLPPPCIYAPIKVRVTDITDTTATLLWTSYNSSDLRGYIIHQNEFGNQDSIRTYLADPTDTSRSLQSLQPNSFFILCVSVFLQKCPSFTSLDQCAQITTKGDPSQSEVEALRVKHRNELIILAFASVTITLLLVATIFLIFWRFKQPKSLRKYEFQATEDTIRFADLEPVDITAIAKRSSGAATPMAKNGSVFTFDNPLQDHLNEEHEYETPSEFPMKTFQAEIHKEPLPPDPPDVSSFDDSQKEMGLATLLSELKFQQEASDLESDTDSR</sequence>
<evidence type="ECO:0000256" key="1">
    <source>
        <dbReference type="ARBA" id="ARBA00004167"/>
    </source>
</evidence>
<dbReference type="InterPro" id="IPR000372">
    <property type="entry name" value="LRRNT"/>
</dbReference>
<feature type="region of interest" description="Disordered" evidence="10">
    <location>
        <begin position="709"/>
        <end position="728"/>
    </location>
</feature>
<dbReference type="SUPFAM" id="SSF52058">
    <property type="entry name" value="L domain-like"/>
    <property type="match status" value="1"/>
</dbReference>
<feature type="chain" id="PRO_5040272627" evidence="12">
    <location>
        <begin position="23"/>
        <end position="755"/>
    </location>
</feature>
<evidence type="ECO:0000256" key="7">
    <source>
        <dbReference type="ARBA" id="ARBA00023136"/>
    </source>
</evidence>
<evidence type="ECO:0000256" key="11">
    <source>
        <dbReference type="SAM" id="Phobius"/>
    </source>
</evidence>
<dbReference type="PROSITE" id="PS51450">
    <property type="entry name" value="LRR"/>
    <property type="match status" value="2"/>
</dbReference>
<dbReference type="CDD" id="cd00063">
    <property type="entry name" value="FN3"/>
    <property type="match status" value="1"/>
</dbReference>
<dbReference type="Proteomes" id="UP001152320">
    <property type="component" value="Chromosome 2"/>
</dbReference>
<dbReference type="Pfam" id="PF13855">
    <property type="entry name" value="LRR_8"/>
    <property type="match status" value="3"/>
</dbReference>
<keyword evidence="5" id="KW-0677">Repeat</keyword>
<feature type="region of interest" description="Disordered" evidence="10">
    <location>
        <begin position="42"/>
        <end position="62"/>
    </location>
</feature>
<dbReference type="Pfam" id="PF01462">
    <property type="entry name" value="LRRNT"/>
    <property type="match status" value="1"/>
</dbReference>
<keyword evidence="4 12" id="KW-0732">Signal</keyword>
<evidence type="ECO:0000313" key="15">
    <source>
        <dbReference type="Proteomes" id="UP001152320"/>
    </source>
</evidence>
<keyword evidence="9" id="KW-0325">Glycoprotein</keyword>
<evidence type="ECO:0000256" key="5">
    <source>
        <dbReference type="ARBA" id="ARBA00022737"/>
    </source>
</evidence>
<dbReference type="PANTHER" id="PTHR24369:SF210">
    <property type="entry name" value="CHAOPTIN-RELATED"/>
    <property type="match status" value="1"/>
</dbReference>
<keyword evidence="8" id="KW-1015">Disulfide bond</keyword>
<dbReference type="EMBL" id="JAIZAY010000002">
    <property type="protein sequence ID" value="KAJ8046911.1"/>
    <property type="molecule type" value="Genomic_DNA"/>
</dbReference>
<dbReference type="InterPro" id="IPR003591">
    <property type="entry name" value="Leu-rich_rpt_typical-subtyp"/>
</dbReference>
<proteinExistence type="predicted"/>
<dbReference type="SUPFAM" id="SSF48726">
    <property type="entry name" value="Immunoglobulin"/>
    <property type="match status" value="1"/>
</dbReference>
<dbReference type="Gene3D" id="2.60.40.10">
    <property type="entry name" value="Immunoglobulins"/>
    <property type="match status" value="2"/>
</dbReference>
<dbReference type="InterPro" id="IPR036179">
    <property type="entry name" value="Ig-like_dom_sf"/>
</dbReference>
<evidence type="ECO:0000313" key="14">
    <source>
        <dbReference type="EMBL" id="KAJ8046911.1"/>
    </source>
</evidence>
<evidence type="ECO:0000256" key="6">
    <source>
        <dbReference type="ARBA" id="ARBA00022989"/>
    </source>
</evidence>
<dbReference type="PANTHER" id="PTHR24369">
    <property type="entry name" value="ANTIGEN BSP, PUTATIVE-RELATED"/>
    <property type="match status" value="1"/>
</dbReference>
<feature type="compositionally biased region" description="Polar residues" evidence="10">
    <location>
        <begin position="42"/>
        <end position="55"/>
    </location>
</feature>
<dbReference type="GO" id="GO:0005886">
    <property type="term" value="C:plasma membrane"/>
    <property type="evidence" value="ECO:0007669"/>
    <property type="project" value="TreeGrafter"/>
</dbReference>
<dbReference type="AlphaFoldDB" id="A0A9Q1CL47"/>
<feature type="domain" description="Fibronectin type-III" evidence="13">
    <location>
        <begin position="493"/>
        <end position="586"/>
    </location>
</feature>
<evidence type="ECO:0000256" key="12">
    <source>
        <dbReference type="SAM" id="SignalP"/>
    </source>
</evidence>
<gene>
    <name evidence="14" type="ORF">HOLleu_05749</name>
</gene>
<dbReference type="SMART" id="SM00365">
    <property type="entry name" value="LRR_SD22"/>
    <property type="match status" value="4"/>
</dbReference>
<dbReference type="InterPro" id="IPR050541">
    <property type="entry name" value="LRR_TM_domain-containing"/>
</dbReference>
<evidence type="ECO:0000256" key="9">
    <source>
        <dbReference type="ARBA" id="ARBA00023180"/>
    </source>
</evidence>
<dbReference type="FunFam" id="3.80.10.10:FF:000770">
    <property type="entry name" value="Uncharacterized protein"/>
    <property type="match status" value="1"/>
</dbReference>
<evidence type="ECO:0000256" key="2">
    <source>
        <dbReference type="ARBA" id="ARBA00022614"/>
    </source>
</evidence>
<dbReference type="Gene3D" id="3.80.10.10">
    <property type="entry name" value="Ribonuclease Inhibitor"/>
    <property type="match status" value="1"/>
</dbReference>
<dbReference type="Pfam" id="PF07679">
    <property type="entry name" value="I-set"/>
    <property type="match status" value="1"/>
</dbReference>
<reference evidence="14" key="1">
    <citation type="submission" date="2021-10" db="EMBL/GenBank/DDBJ databases">
        <title>Tropical sea cucumber genome reveals ecological adaptation and Cuvierian tubules defense mechanism.</title>
        <authorList>
            <person name="Chen T."/>
        </authorList>
    </citation>
    <scope>NUCLEOTIDE SEQUENCE</scope>
    <source>
        <strain evidence="14">Nanhai2018</strain>
        <tissue evidence="14">Muscle</tissue>
    </source>
</reference>
<keyword evidence="2" id="KW-0433">Leucine-rich repeat</keyword>
<dbReference type="InterPro" id="IPR032675">
    <property type="entry name" value="LRR_dom_sf"/>
</dbReference>
<dbReference type="OrthoDB" id="28057at2759"/>
<dbReference type="SMART" id="SM00082">
    <property type="entry name" value="LRRCT"/>
    <property type="match status" value="1"/>
</dbReference>
<feature type="transmembrane region" description="Helical" evidence="11">
    <location>
        <begin position="603"/>
        <end position="626"/>
    </location>
</feature>
<evidence type="ECO:0000256" key="3">
    <source>
        <dbReference type="ARBA" id="ARBA00022692"/>
    </source>
</evidence>
<keyword evidence="6 11" id="KW-1133">Transmembrane helix</keyword>
<dbReference type="SMART" id="SM00369">
    <property type="entry name" value="LRR_TYP"/>
    <property type="match status" value="7"/>
</dbReference>
<keyword evidence="3 11" id="KW-0812">Transmembrane</keyword>
<dbReference type="SUPFAM" id="SSF49265">
    <property type="entry name" value="Fibronectin type III"/>
    <property type="match status" value="1"/>
</dbReference>